<dbReference type="PANTHER" id="PTHR35848">
    <property type="entry name" value="OXALATE-BINDING PROTEIN"/>
    <property type="match status" value="1"/>
</dbReference>
<evidence type="ECO:0000259" key="2">
    <source>
        <dbReference type="Pfam" id="PF07883"/>
    </source>
</evidence>
<dbReference type="AlphaFoldDB" id="A0A501PP35"/>
<dbReference type="GO" id="GO:0046872">
    <property type="term" value="F:metal ion binding"/>
    <property type="evidence" value="ECO:0007669"/>
    <property type="project" value="UniProtKB-KW"/>
</dbReference>
<evidence type="ECO:0000256" key="1">
    <source>
        <dbReference type="ARBA" id="ARBA00022723"/>
    </source>
</evidence>
<comment type="caution">
    <text evidence="3">The sequence shown here is derived from an EMBL/GenBank/DDBJ whole genome shotgun (WGS) entry which is preliminary data.</text>
</comment>
<accession>A0A501PP35</accession>
<gene>
    <name evidence="3" type="ORF">FIV46_06620</name>
</gene>
<name>A0A501PP35_9PROT</name>
<organism evidence="3 4">
    <name type="scientific">Emcibacter nanhaiensis</name>
    <dbReference type="NCBI Taxonomy" id="1505037"/>
    <lineage>
        <taxon>Bacteria</taxon>
        <taxon>Pseudomonadati</taxon>
        <taxon>Pseudomonadota</taxon>
        <taxon>Alphaproteobacteria</taxon>
        <taxon>Emcibacterales</taxon>
        <taxon>Emcibacteraceae</taxon>
        <taxon>Emcibacter</taxon>
    </lineage>
</organism>
<dbReference type="InterPro" id="IPR051610">
    <property type="entry name" value="GPI/OXD"/>
</dbReference>
<dbReference type="Pfam" id="PF07883">
    <property type="entry name" value="Cupin_2"/>
    <property type="match status" value="1"/>
</dbReference>
<dbReference type="EMBL" id="VFIY01000005">
    <property type="protein sequence ID" value="TPD61877.1"/>
    <property type="molecule type" value="Genomic_DNA"/>
</dbReference>
<reference evidence="4" key="1">
    <citation type="submission" date="2019-06" db="EMBL/GenBank/DDBJ databases">
        <title>The complete genome of Emcibacter congregatus ZYLT.</title>
        <authorList>
            <person name="Zhao Z."/>
        </authorList>
    </citation>
    <scope>NUCLEOTIDE SEQUENCE [LARGE SCALE GENOMIC DNA]</scope>
    <source>
        <strain evidence="4">MCCC 1A06723</strain>
    </source>
</reference>
<evidence type="ECO:0000313" key="3">
    <source>
        <dbReference type="EMBL" id="TPD61877.1"/>
    </source>
</evidence>
<dbReference type="Proteomes" id="UP000319148">
    <property type="component" value="Unassembled WGS sequence"/>
</dbReference>
<dbReference type="CDD" id="cd02224">
    <property type="entry name" value="cupin_SPO2919-like"/>
    <property type="match status" value="1"/>
</dbReference>
<dbReference type="PANTHER" id="PTHR35848:SF6">
    <property type="entry name" value="CUPIN TYPE-2 DOMAIN-CONTAINING PROTEIN"/>
    <property type="match status" value="1"/>
</dbReference>
<sequence>MILRPMGRKYQEKKMSGDINKAVNNIVHVDDLEWREVSHGDKFHLFGKSFTVPSGARELGCGFFRLPPGKRSFPEHYHMANEEAIYILKGEGTHICGGKEHIVREGNFISLPRGEDYSHQMYNHSDEDLEYLCMSTMKEPEVVLYPKSGKMGVLAGSAPGGDPANVAIRKFFYPQEAGYFDGED</sequence>
<keyword evidence="4" id="KW-1185">Reference proteome</keyword>
<dbReference type="InterPro" id="IPR013096">
    <property type="entry name" value="Cupin_2"/>
</dbReference>
<dbReference type="Gene3D" id="2.60.120.10">
    <property type="entry name" value="Jelly Rolls"/>
    <property type="match status" value="1"/>
</dbReference>
<feature type="domain" description="Cupin type-2" evidence="2">
    <location>
        <begin position="63"/>
        <end position="134"/>
    </location>
</feature>
<keyword evidence="1" id="KW-0479">Metal-binding</keyword>
<dbReference type="OrthoDB" id="116921at2"/>
<dbReference type="SUPFAM" id="SSF51182">
    <property type="entry name" value="RmlC-like cupins"/>
    <property type="match status" value="1"/>
</dbReference>
<dbReference type="InterPro" id="IPR014710">
    <property type="entry name" value="RmlC-like_jellyroll"/>
</dbReference>
<proteinExistence type="predicted"/>
<dbReference type="InterPro" id="IPR011051">
    <property type="entry name" value="RmlC_Cupin_sf"/>
</dbReference>
<evidence type="ECO:0000313" key="4">
    <source>
        <dbReference type="Proteomes" id="UP000319148"/>
    </source>
</evidence>
<protein>
    <submittedName>
        <fullName evidence="3">Cupin domain-containing protein</fullName>
    </submittedName>
</protein>